<protein>
    <recommendedName>
        <fullName evidence="3">Non-hemolytic enterotoxin lytic component L1</fullName>
    </recommendedName>
</protein>
<accession>A0A2H9TB09</accession>
<dbReference type="SUPFAM" id="SSF58100">
    <property type="entry name" value="Bacterial hemolysins"/>
    <property type="match status" value="1"/>
</dbReference>
<dbReference type="PANTHER" id="PTHR38443">
    <property type="match status" value="1"/>
</dbReference>
<keyword evidence="1" id="KW-0472">Membrane</keyword>
<dbReference type="Gene3D" id="1.20.1170.10">
    <property type="match status" value="1"/>
</dbReference>
<reference evidence="2" key="1">
    <citation type="journal article" date="2017" name="Appl. Environ. Microbiol.">
        <title>Molecular characterization of an Endozoicomonas-like organism causing infection in king scallop Pecten maximus L.</title>
        <authorList>
            <person name="Cano I."/>
            <person name="van Aerle R."/>
            <person name="Ross S."/>
            <person name="Verner-Jeffreys D.W."/>
            <person name="Paley R.K."/>
            <person name="Rimmer G."/>
            <person name="Ryder D."/>
            <person name="Hooper P."/>
            <person name="Stone D."/>
            <person name="Feist S.W."/>
        </authorList>
    </citation>
    <scope>NUCLEOTIDE SEQUENCE</scope>
</reference>
<evidence type="ECO:0000313" key="2">
    <source>
        <dbReference type="EMBL" id="PJE80436.1"/>
    </source>
</evidence>
<dbReference type="CDD" id="cd22655">
    <property type="entry name" value="ClyA_MakA-like"/>
    <property type="match status" value="1"/>
</dbReference>
<name>A0A2H9TB09_9ZZZZ</name>
<proteinExistence type="predicted"/>
<feature type="transmembrane region" description="Helical" evidence="1">
    <location>
        <begin position="195"/>
        <end position="217"/>
    </location>
</feature>
<dbReference type="InterPro" id="IPR052785">
    <property type="entry name" value="Enterotoxin_cmpnt"/>
</dbReference>
<gene>
    <name evidence="2" type="ORF">CI610_00571</name>
</gene>
<evidence type="ECO:0000256" key="1">
    <source>
        <dbReference type="SAM" id="Phobius"/>
    </source>
</evidence>
<sequence length="369" mass="38528">MSDSTTTNDSTTDNDSTTASGFASLQIVTTSCHGVLNTNFTAPTTKPDWFDDLDAKLAAAKVLANQWVDDIAPDMTASIPAHVINYGTTYAALTDQIVELLDKDPTASGADNTTIQEAFALISALHSSVDKIIKEVEAAATQMTTWGDDMQSAHDDLFNGAANIQSAETDLQADIDSMNSAIDGLRAQIDAENKAIAAGAAAIGIGVLALVAGIALAPETGGASLIVAGIGGAAIVGGAVDWGVMQSKINDQFDKIADDQKQVTLDQAQLVALQGLSLSANSAISSIAVATQALSDVKTMWSLFKDELQGTMDKLDQADEELMAIVDKAYILAAQKEWTLATEFAQKLVNTTYNVETQTVSMEGTAEAA</sequence>
<dbReference type="InterPro" id="IPR008414">
    <property type="entry name" value="HBL"/>
</dbReference>
<keyword evidence="1" id="KW-1133">Transmembrane helix</keyword>
<keyword evidence="1" id="KW-0812">Transmembrane</keyword>
<dbReference type="PANTHER" id="PTHR38443:SF2">
    <property type="entry name" value="NON-HEMOLYTIC ENTEROTOXIN LYTIC COMPONENT L1"/>
    <property type="match status" value="1"/>
</dbReference>
<feature type="transmembrane region" description="Helical" evidence="1">
    <location>
        <begin position="223"/>
        <end position="245"/>
    </location>
</feature>
<dbReference type="GO" id="GO:0016020">
    <property type="term" value="C:membrane"/>
    <property type="evidence" value="ECO:0007669"/>
    <property type="project" value="InterPro"/>
</dbReference>
<dbReference type="EMBL" id="NSIT01000017">
    <property type="protein sequence ID" value="PJE80436.1"/>
    <property type="molecule type" value="Genomic_DNA"/>
</dbReference>
<dbReference type="Pfam" id="PF05791">
    <property type="entry name" value="Bacillus_HBL"/>
    <property type="match status" value="1"/>
</dbReference>
<comment type="caution">
    <text evidence="2">The sequence shown here is derived from an EMBL/GenBank/DDBJ whole genome shotgun (WGS) entry which is preliminary data.</text>
</comment>
<evidence type="ECO:0008006" key="3">
    <source>
        <dbReference type="Google" id="ProtNLM"/>
    </source>
</evidence>
<organism evidence="2">
    <name type="scientific">invertebrate metagenome</name>
    <dbReference type="NCBI Taxonomy" id="1711999"/>
    <lineage>
        <taxon>unclassified sequences</taxon>
        <taxon>metagenomes</taxon>
        <taxon>organismal metagenomes</taxon>
    </lineage>
</organism>
<dbReference type="AlphaFoldDB" id="A0A2H9TB09"/>